<dbReference type="AlphaFoldDB" id="A0A8J6J3G8"/>
<feature type="domain" description="OmpR/PhoB-type" evidence="11">
    <location>
        <begin position="128"/>
        <end position="224"/>
    </location>
</feature>
<dbReference type="PANTHER" id="PTHR48111:SF1">
    <property type="entry name" value="TWO-COMPONENT RESPONSE REGULATOR ORR33"/>
    <property type="match status" value="1"/>
</dbReference>
<sequence length="225" mass="24905">MRGLVADDEEGIRNVIREYLEFDGHTVAEAANGAEAVSLCRMQKFDFIVMDIMMPVMDGFAACREIRRGDPSVPVLMLSARGEEYDKLKGFQLGIDDYVVKPFSPRELVARLGAICARSARAQDGGAVRPAAFGGLEVDPAGRSVRVDGRAVPMTPREYDLLFTLVQNKGIVLSREQLLRKVWGNDFLGDDRTVDTHIKMLRSALGPYRGFIVTMRGAGYKFEAV</sequence>
<dbReference type="EMBL" id="JACOPP010000004">
    <property type="protein sequence ID" value="MBC5733078.1"/>
    <property type="molecule type" value="Genomic_DNA"/>
</dbReference>
<evidence type="ECO:0000256" key="2">
    <source>
        <dbReference type="ARBA" id="ARBA00022553"/>
    </source>
</evidence>
<evidence type="ECO:0000256" key="1">
    <source>
        <dbReference type="ARBA" id="ARBA00018672"/>
    </source>
</evidence>
<reference evidence="12" key="1">
    <citation type="submission" date="2020-08" db="EMBL/GenBank/DDBJ databases">
        <title>Genome public.</title>
        <authorList>
            <person name="Liu C."/>
            <person name="Sun Q."/>
        </authorList>
    </citation>
    <scope>NUCLEOTIDE SEQUENCE</scope>
    <source>
        <strain evidence="12">NSJ-51</strain>
    </source>
</reference>
<evidence type="ECO:0000256" key="5">
    <source>
        <dbReference type="ARBA" id="ARBA00023125"/>
    </source>
</evidence>
<keyword evidence="5 9" id="KW-0238">DNA-binding</keyword>
<dbReference type="SUPFAM" id="SSF52172">
    <property type="entry name" value="CheY-like"/>
    <property type="match status" value="1"/>
</dbReference>
<dbReference type="InterPro" id="IPR036388">
    <property type="entry name" value="WH-like_DNA-bd_sf"/>
</dbReference>
<dbReference type="CDD" id="cd00383">
    <property type="entry name" value="trans_reg_C"/>
    <property type="match status" value="1"/>
</dbReference>
<dbReference type="GO" id="GO:0000976">
    <property type="term" value="F:transcription cis-regulatory region binding"/>
    <property type="evidence" value="ECO:0007669"/>
    <property type="project" value="TreeGrafter"/>
</dbReference>
<dbReference type="PROSITE" id="PS50110">
    <property type="entry name" value="RESPONSE_REGULATORY"/>
    <property type="match status" value="1"/>
</dbReference>
<dbReference type="GO" id="GO:0005829">
    <property type="term" value="C:cytosol"/>
    <property type="evidence" value="ECO:0007669"/>
    <property type="project" value="TreeGrafter"/>
</dbReference>
<dbReference type="GO" id="GO:0006355">
    <property type="term" value="P:regulation of DNA-templated transcription"/>
    <property type="evidence" value="ECO:0007669"/>
    <property type="project" value="InterPro"/>
</dbReference>
<feature type="DNA-binding region" description="OmpR/PhoB-type" evidence="9">
    <location>
        <begin position="128"/>
        <end position="224"/>
    </location>
</feature>
<evidence type="ECO:0000259" key="11">
    <source>
        <dbReference type="PROSITE" id="PS51755"/>
    </source>
</evidence>
<dbReference type="Pfam" id="PF00072">
    <property type="entry name" value="Response_reg"/>
    <property type="match status" value="1"/>
</dbReference>
<dbReference type="GO" id="GO:0032993">
    <property type="term" value="C:protein-DNA complex"/>
    <property type="evidence" value="ECO:0007669"/>
    <property type="project" value="TreeGrafter"/>
</dbReference>
<dbReference type="PANTHER" id="PTHR48111">
    <property type="entry name" value="REGULATOR OF RPOS"/>
    <property type="match status" value="1"/>
</dbReference>
<dbReference type="Gene3D" id="1.10.10.10">
    <property type="entry name" value="Winged helix-like DNA-binding domain superfamily/Winged helix DNA-binding domain"/>
    <property type="match status" value="1"/>
</dbReference>
<keyword evidence="3" id="KW-0902">Two-component regulatory system</keyword>
<evidence type="ECO:0000256" key="9">
    <source>
        <dbReference type="PROSITE-ProRule" id="PRU01091"/>
    </source>
</evidence>
<evidence type="ECO:0000259" key="10">
    <source>
        <dbReference type="PROSITE" id="PS50110"/>
    </source>
</evidence>
<evidence type="ECO:0000256" key="4">
    <source>
        <dbReference type="ARBA" id="ARBA00023015"/>
    </source>
</evidence>
<dbReference type="InterPro" id="IPR039420">
    <property type="entry name" value="WalR-like"/>
</dbReference>
<comment type="function">
    <text evidence="7">May play the central regulatory role in sporulation. It may be an element of the effector pathway responsible for the activation of sporulation genes in response to nutritional stress. Spo0A may act in concert with spo0H (a sigma factor) to control the expression of some genes that are critical to the sporulation process.</text>
</comment>
<evidence type="ECO:0000313" key="12">
    <source>
        <dbReference type="EMBL" id="MBC5733078.1"/>
    </source>
</evidence>
<dbReference type="PROSITE" id="PS51755">
    <property type="entry name" value="OMPR_PHOB"/>
    <property type="match status" value="1"/>
</dbReference>
<gene>
    <name evidence="12" type="ORF">H8S57_04975</name>
</gene>
<dbReference type="InterPro" id="IPR001867">
    <property type="entry name" value="OmpR/PhoB-type_DNA-bd"/>
</dbReference>
<proteinExistence type="predicted"/>
<dbReference type="InterPro" id="IPR011006">
    <property type="entry name" value="CheY-like_superfamily"/>
</dbReference>
<dbReference type="RefSeq" id="WP_186906969.1">
    <property type="nucleotide sequence ID" value="NZ_JACOPP010000004.1"/>
</dbReference>
<comment type="caution">
    <text evidence="12">The sequence shown here is derived from an EMBL/GenBank/DDBJ whole genome shotgun (WGS) entry which is preliminary data.</text>
</comment>
<dbReference type="SMART" id="SM00448">
    <property type="entry name" value="REC"/>
    <property type="match status" value="1"/>
</dbReference>
<evidence type="ECO:0000256" key="8">
    <source>
        <dbReference type="PROSITE-ProRule" id="PRU00169"/>
    </source>
</evidence>
<protein>
    <recommendedName>
        <fullName evidence="1">Stage 0 sporulation protein A homolog</fullName>
    </recommendedName>
</protein>
<evidence type="ECO:0000256" key="7">
    <source>
        <dbReference type="ARBA" id="ARBA00024867"/>
    </source>
</evidence>
<accession>A0A8J6J3G8</accession>
<evidence type="ECO:0000313" key="13">
    <source>
        <dbReference type="Proteomes" id="UP000661435"/>
    </source>
</evidence>
<organism evidence="12 13">
    <name type="scientific">Lawsonibacter hominis</name>
    <dbReference type="NCBI Taxonomy" id="2763053"/>
    <lineage>
        <taxon>Bacteria</taxon>
        <taxon>Bacillati</taxon>
        <taxon>Bacillota</taxon>
        <taxon>Clostridia</taxon>
        <taxon>Eubacteriales</taxon>
        <taxon>Oscillospiraceae</taxon>
        <taxon>Lawsonibacter</taxon>
    </lineage>
</organism>
<keyword evidence="2 8" id="KW-0597">Phosphoprotein</keyword>
<keyword evidence="13" id="KW-1185">Reference proteome</keyword>
<feature type="domain" description="Response regulatory" evidence="10">
    <location>
        <begin position="2"/>
        <end position="116"/>
    </location>
</feature>
<name>A0A8J6J3G8_9FIRM</name>
<keyword evidence="4" id="KW-0805">Transcription regulation</keyword>
<dbReference type="CDD" id="cd17574">
    <property type="entry name" value="REC_OmpR"/>
    <property type="match status" value="1"/>
</dbReference>
<feature type="modified residue" description="4-aspartylphosphate" evidence="8">
    <location>
        <position position="51"/>
    </location>
</feature>
<dbReference type="Proteomes" id="UP000661435">
    <property type="component" value="Unassembled WGS sequence"/>
</dbReference>
<dbReference type="Pfam" id="PF00486">
    <property type="entry name" value="Trans_reg_C"/>
    <property type="match status" value="1"/>
</dbReference>
<dbReference type="Gene3D" id="3.40.50.2300">
    <property type="match status" value="1"/>
</dbReference>
<evidence type="ECO:0000256" key="3">
    <source>
        <dbReference type="ARBA" id="ARBA00023012"/>
    </source>
</evidence>
<dbReference type="FunFam" id="1.10.10.10:FF:000018">
    <property type="entry name" value="DNA-binding response regulator ResD"/>
    <property type="match status" value="1"/>
</dbReference>
<dbReference type="InterPro" id="IPR001789">
    <property type="entry name" value="Sig_transdc_resp-reg_receiver"/>
</dbReference>
<dbReference type="SMART" id="SM00862">
    <property type="entry name" value="Trans_reg_C"/>
    <property type="match status" value="1"/>
</dbReference>
<keyword evidence="6" id="KW-0804">Transcription</keyword>
<evidence type="ECO:0000256" key="6">
    <source>
        <dbReference type="ARBA" id="ARBA00023163"/>
    </source>
</evidence>
<dbReference type="GO" id="GO:0000156">
    <property type="term" value="F:phosphorelay response regulator activity"/>
    <property type="evidence" value="ECO:0007669"/>
    <property type="project" value="TreeGrafter"/>
</dbReference>